<dbReference type="InterPro" id="IPR026728">
    <property type="entry name" value="BLTP3A/B"/>
</dbReference>
<name>A0A6M2ENW3_9ROSI</name>
<dbReference type="EMBL" id="GILB01006667">
    <property type="protein sequence ID" value="NUU87000.1"/>
    <property type="molecule type" value="Transcribed_RNA"/>
</dbReference>
<feature type="region of interest" description="Disordered" evidence="1">
    <location>
        <begin position="94"/>
        <end position="114"/>
    </location>
</feature>
<protein>
    <submittedName>
        <fullName evidence="2">Uncharacterized protein</fullName>
    </submittedName>
</protein>
<dbReference type="PANTHER" id="PTHR22774">
    <property type="entry name" value="CHOREIN N-TERMINAL DOMAIN-CONTAINING PROTEIN"/>
    <property type="match status" value="1"/>
</dbReference>
<accession>A0A6M2ENW3</accession>
<evidence type="ECO:0000256" key="1">
    <source>
        <dbReference type="SAM" id="MobiDB-lite"/>
    </source>
</evidence>
<sequence>MESILARALEYTLKYWLKSFSRDQFKLHGRTVQLSNLELNGDALHASMGLPPALNVTKAKVGKFEIILPYVSNVQVEPIVIQIDKLDLVLEENSESDASSGPNSAHSSSSSSKGSGYGFADKIADGMTIQVSTVNLLLETRGGAQHGGGATWASPLASITIRNLLLYTTNENWQVVNLKEARDFSNNKKFIYVFKKLEWESLSVDLLPHPDMFTDASLARAEEGASQRDDDGAKRVFFGGERFLEGISGEAYITIQRTELNSPLGLEVQLHIPEAVCPALSEPGLRALLRFMTGLYVCLNRGDVGLQAQQRSTEAAGCSLVSIVVDHMFLRIKDAEFQLELLMQSLLFSRATVSDGKIANNLTKVMLGGMFLRDTFSRPPCTLLQPSLQAITKNVARIPDFAKDFCPPIYPLGDHQWQKSVGIPLICLHSLQAKPSPVPPCFASQTVITCQPLMIHLQEESCLRISSFLADGIVINPGDVLPDFSVNSLVFVFKELDVIVPLDVSQSNNPTENGNSTFHNVFAGARLRIENLFFSESPTLKLRLLKLEKDPACFYLWEGQPIDASLKKWTTGASHLTLSLETSTNLNGTPSSNGMSSGSWRCVELQDASVEVAMISADGSPLTNVPPPGGIVRVGVACQQYLSNTSVEQLFFVLDLYAYFGRVCEKIVSVGKDKRPKITRNGSSGVRLMDKVPCDTAVSLAVKELRLRFLESSASDIEGMPLVQFIGEDLYIKVSHRTLGGAIVISSSVYWQSVEVDCVETEGSLAHENGMLTSSVENGCLVAANGYPQLRAVFWVHNGQKYQANGIACTIPFLDTSMVHMIPLSEQDQECHSLSVSACVSGVRLGGGMNHAEALLHRFGILGPDGGPGEGLSKGLENLSTGPLSKLFKGSPLIDNLKEDGSLIDGKDGVLHLRLPDDVDACIELKDWLFALEGAQEMAGGRFSYNNKDVGREERCWHASFQSLQLKAKSSPKIELNGKEKPNGKLKYPVELVTVGVEGLQTLKPRGQKGISTPANGIKEVVETSGGINLEVRMVASEENIDDEMAKWAVENLKFSVKQPIEAVVTKDELQHLALLCKSEVDAMGRIAAGFLRLLKFERSIGQSAIDQLSNLGSEGFDKIFTPDRLSRGASPASNAFSPSSYLINERPQTTMESTVTSLEEALLDSQAKLATLITDLSSPESSIQHLADVKQLSQKLEIMQSLVMQLRTQI</sequence>
<dbReference type="AlphaFoldDB" id="A0A6M2ENW3"/>
<evidence type="ECO:0000313" key="2">
    <source>
        <dbReference type="EMBL" id="NUU87000.1"/>
    </source>
</evidence>
<reference evidence="2" key="1">
    <citation type="submission" date="2020-03" db="EMBL/GenBank/DDBJ databases">
        <authorList>
            <person name="Zhang R."/>
        </authorList>
    </citation>
    <scope>NUCLEOTIDE SEQUENCE</scope>
</reference>
<proteinExistence type="predicted"/>
<feature type="compositionally biased region" description="Low complexity" evidence="1">
    <location>
        <begin position="96"/>
        <end position="114"/>
    </location>
</feature>
<organism evidence="2">
    <name type="scientific">Populus davidiana</name>
    <dbReference type="NCBI Taxonomy" id="266767"/>
    <lineage>
        <taxon>Eukaryota</taxon>
        <taxon>Viridiplantae</taxon>
        <taxon>Streptophyta</taxon>
        <taxon>Embryophyta</taxon>
        <taxon>Tracheophyta</taxon>
        <taxon>Spermatophyta</taxon>
        <taxon>Magnoliopsida</taxon>
        <taxon>eudicotyledons</taxon>
        <taxon>Gunneridae</taxon>
        <taxon>Pentapetalae</taxon>
        <taxon>rosids</taxon>
        <taxon>fabids</taxon>
        <taxon>Malpighiales</taxon>
        <taxon>Salicaceae</taxon>
        <taxon>Saliceae</taxon>
        <taxon>Populus</taxon>
    </lineage>
</organism>
<dbReference type="PANTHER" id="PTHR22774:SF11">
    <property type="entry name" value="CHOREIN N-TERMINAL DOMAIN-CONTAINING PROTEIN"/>
    <property type="match status" value="1"/>
</dbReference>
<dbReference type="Pfam" id="PF24917">
    <property type="entry name" value="BLTP3A_B"/>
    <property type="match status" value="1"/>
</dbReference>